<proteinExistence type="predicted"/>
<feature type="region of interest" description="Disordered" evidence="2">
    <location>
        <begin position="970"/>
        <end position="1026"/>
    </location>
</feature>
<evidence type="ECO:0000256" key="1">
    <source>
        <dbReference type="ARBA" id="ARBA00022737"/>
    </source>
</evidence>
<evidence type="ECO:0000313" key="3">
    <source>
        <dbReference type="EMBL" id="KAG0294109.1"/>
    </source>
</evidence>
<comment type="caution">
    <text evidence="3">The sequence shown here is derived from an EMBL/GenBank/DDBJ whole genome shotgun (WGS) entry which is preliminary data.</text>
</comment>
<dbReference type="Proteomes" id="UP000823405">
    <property type="component" value="Unassembled WGS sequence"/>
</dbReference>
<dbReference type="EMBL" id="JAAAIN010002352">
    <property type="protein sequence ID" value="KAG0294109.1"/>
    <property type="molecule type" value="Genomic_DNA"/>
</dbReference>
<keyword evidence="4" id="KW-1185">Reference proteome</keyword>
<dbReference type="AlphaFoldDB" id="A0A9P6UGJ4"/>
<dbReference type="InterPro" id="IPR051222">
    <property type="entry name" value="PPR/CCM1_RNA-binding"/>
</dbReference>
<feature type="region of interest" description="Disordered" evidence="2">
    <location>
        <begin position="649"/>
        <end position="674"/>
    </location>
</feature>
<dbReference type="OrthoDB" id="185373at2759"/>
<gene>
    <name evidence="3" type="ORF">BGZ97_005160</name>
</gene>
<dbReference type="InterPro" id="IPR011990">
    <property type="entry name" value="TPR-like_helical_dom_sf"/>
</dbReference>
<feature type="compositionally biased region" description="Low complexity" evidence="2">
    <location>
        <begin position="649"/>
        <end position="667"/>
    </location>
</feature>
<feature type="compositionally biased region" description="Low complexity" evidence="2">
    <location>
        <begin position="971"/>
        <end position="1024"/>
    </location>
</feature>
<accession>A0A9P6UGJ4</accession>
<organism evidence="3 4">
    <name type="scientific">Linnemannia gamsii</name>
    <dbReference type="NCBI Taxonomy" id="64522"/>
    <lineage>
        <taxon>Eukaryota</taxon>
        <taxon>Fungi</taxon>
        <taxon>Fungi incertae sedis</taxon>
        <taxon>Mucoromycota</taxon>
        <taxon>Mortierellomycotina</taxon>
        <taxon>Mortierellomycetes</taxon>
        <taxon>Mortierellales</taxon>
        <taxon>Mortierellaceae</taxon>
        <taxon>Linnemannia</taxon>
    </lineage>
</organism>
<evidence type="ECO:0000256" key="2">
    <source>
        <dbReference type="SAM" id="MobiDB-lite"/>
    </source>
</evidence>
<protein>
    <submittedName>
        <fullName evidence="3">Uncharacterized protein</fullName>
    </submittedName>
</protein>
<evidence type="ECO:0000313" key="4">
    <source>
        <dbReference type="Proteomes" id="UP000823405"/>
    </source>
</evidence>
<dbReference type="Gene3D" id="1.25.40.10">
    <property type="entry name" value="Tetratricopeptide repeat domain"/>
    <property type="match status" value="1"/>
</dbReference>
<dbReference type="PANTHER" id="PTHR47942:SF63">
    <property type="entry name" value="PENTATRICOPEPTIDE REPEAT-CONTAINING PROTEIN"/>
    <property type="match status" value="1"/>
</dbReference>
<reference evidence="3" key="1">
    <citation type="journal article" date="2020" name="Fungal Divers.">
        <title>Resolving the Mortierellaceae phylogeny through synthesis of multi-gene phylogenetics and phylogenomics.</title>
        <authorList>
            <person name="Vandepol N."/>
            <person name="Liber J."/>
            <person name="Desiro A."/>
            <person name="Na H."/>
            <person name="Kennedy M."/>
            <person name="Barry K."/>
            <person name="Grigoriev I.V."/>
            <person name="Miller A.N."/>
            <person name="O'Donnell K."/>
            <person name="Stajich J.E."/>
            <person name="Bonito G."/>
        </authorList>
    </citation>
    <scope>NUCLEOTIDE SEQUENCE</scope>
    <source>
        <strain evidence="3">NVP60</strain>
    </source>
</reference>
<name>A0A9P6UGJ4_9FUNG</name>
<dbReference type="PANTHER" id="PTHR47942">
    <property type="entry name" value="TETRATRICOPEPTIDE REPEAT (TPR)-LIKE SUPERFAMILY PROTEIN-RELATED"/>
    <property type="match status" value="1"/>
</dbReference>
<keyword evidence="1" id="KW-0677">Repeat</keyword>
<sequence>MHAVVRTVKVGGAPLSKALHISATTTSSSQLLLQPSKALATLSSRGCRSNRPITTLASHYFSSTATTTAISGQTQKCVMPLAHTTRHLWTRRFYKTKSYSTSTTTTPGGSATIQELEELLAKNDYQGFQEACAQATSSSAAAATATGPVTKKLYHFLLKTLAERPQAFASVAATSGQEETVDPLNSAIGILTDMSREANVLGMTEVQPDRETLRLVLQVAGGLRGSGNWESARMLVEAVRHGRLPAVLSLDQWELPELDIPLDQVLWKSMFECIQSAAAGAGAVAGSGVQREVDVMNFLMADQLTRSHDVDMDEALWGYILQAYGKAGSAAKLNDLLPRLPAIDKTTGGSLYSNVAEALANCGLTGQAAEIMSTLSRTLDTPLPSIRPFTALARQHAKHGNYEAIIADEKLWATKGQHQQEGGLVEENYGALLADLHRSSLDASAVALDRLVKTISKTYKNRQSDTLPDQVLAGMAAPTQLNRYQYSEATFLWARSQDAIAAIPKNDLTAEDYDKLMRISTRLNLLLPKKCSLQDHALNLLTEMKQQGLKPLKSTYMTLMATMARTREYGASREDGSVTQRVMKVFEEMTCQEGYSADSPKDFLPLLESCFGMYSHSPFVAGQWMYSNQLYPVSIDALKTVEEMMRKSLSSTTTTTTQDDNSKDSTTAAAESGVSVQQYHDRDTIASVLAGLAHGDQVEEIWERWNDLALQGVERDAMLYQTVIGASHGQEKMARYVLRNVRYDMLREQPAIPMTPEIFEGLLNCCVRVQDATSARSLISQCTASGEIQKTAEWYAPMVRTCLMVEGMEEEGGFLLEEMRRNEMSMDSNGSGAFMEFLMGYFVNKRGDYAAGQEVFRSYLKAEQGKVEKLVAESKAQKAKGNNKSSKGGVVEVSEKELVWRSEKWLRPVEHLVERVDLSPTTASMLNLLVLAQIRERAQMLELEKRSGFGAGSKDRMRDAQIVMHYLTGETKPSSSSTLSTKQTIPDASVKSSSSSASPSSLLYNSSTTASSPLTFQTSSSSSPMAADKTGRLLFINKYVLGEYIDTCIRDGSADLLEEADWALNKVMPRVIGQQRMAKDTQRLRQALENARHRVV</sequence>